<evidence type="ECO:0000259" key="1">
    <source>
        <dbReference type="Pfam" id="PF03007"/>
    </source>
</evidence>
<feature type="domain" description="O-acyltransferase WSD1-like N-terminal" evidence="1">
    <location>
        <begin position="7"/>
        <end position="213"/>
    </location>
</feature>
<keyword evidence="4" id="KW-1185">Reference proteome</keyword>
<dbReference type="Pfam" id="PF03007">
    <property type="entry name" value="WS_DGAT_cat"/>
    <property type="match status" value="1"/>
</dbReference>
<evidence type="ECO:0000313" key="3">
    <source>
        <dbReference type="EMBL" id="WUV49756.1"/>
    </source>
</evidence>
<reference evidence="3" key="1">
    <citation type="submission" date="2022-10" db="EMBL/GenBank/DDBJ databases">
        <title>The complete genomes of actinobacterial strains from the NBC collection.</title>
        <authorList>
            <person name="Joergensen T.S."/>
            <person name="Alvarez Arevalo M."/>
            <person name="Sterndorff E.B."/>
            <person name="Faurdal D."/>
            <person name="Vuksanovic O."/>
            <person name="Mourched A.-S."/>
            <person name="Charusanti P."/>
            <person name="Shaw S."/>
            <person name="Blin K."/>
            <person name="Weber T."/>
        </authorList>
    </citation>
    <scope>NUCLEOTIDE SEQUENCE</scope>
    <source>
        <strain evidence="3">NBC_01482</strain>
    </source>
</reference>
<accession>A0ABZ1Z396</accession>
<protein>
    <submittedName>
        <fullName evidence="3">WS/DGAT domain-containing protein</fullName>
    </submittedName>
</protein>
<dbReference type="Pfam" id="PF06974">
    <property type="entry name" value="WS_DGAT_C"/>
    <property type="match status" value="1"/>
</dbReference>
<name>A0ABZ1Z396_9NOCA</name>
<organism evidence="3 4">
    <name type="scientific">Nocardia vinacea</name>
    <dbReference type="NCBI Taxonomy" id="96468"/>
    <lineage>
        <taxon>Bacteria</taxon>
        <taxon>Bacillati</taxon>
        <taxon>Actinomycetota</taxon>
        <taxon>Actinomycetes</taxon>
        <taxon>Mycobacteriales</taxon>
        <taxon>Nocardiaceae</taxon>
        <taxon>Nocardia</taxon>
    </lineage>
</organism>
<dbReference type="Proteomes" id="UP001432062">
    <property type="component" value="Chromosome"/>
</dbReference>
<sequence>MSTVAAQDATMYWLSGRTRNDLFMLYCFDDSGRSGAQLREFVARRSTEIADLSVRLRKLPGDLDYPAWVRCEFRAEQFVEHILPEPDWPSVCEVLGKLLGTGVDAAVRPWRLHVFRRVVGAPGGAGPAMVVVLQLSHALADGRRGAEIARGLFSEVGEGELVARDESVAGRLPAARAERGVAVERVAESALVTSVIGAASVARALGGRSAGFGRRLGIAAVEAAPVNPIHVNSALALLRMPIQFARTAIRGYQAFRAQQELAELTTAGRLPGPGPAFTPSLVNRSDSTDRHAHQVRMIVCDAERLRIPGCTVTVVALTAVSIALDRYLTARGERADRLGAQVPMALSDSRIAARNNYRSLGVDLFIDEPDLLARANRIAAALADRRTRAQHPLLTAQDRVTAVTPAPLLRRDIERYPLDTVPHSIAGHTVVSSVHRGPADLTFGGAPVRFTGGFPAIGSVMHLTHGVHGLGDTVTVSIHADTAALPDVDNYVDLLRDALNEVFDCAIAELGHPETSTG</sequence>
<dbReference type="InterPro" id="IPR004255">
    <property type="entry name" value="O-acyltransferase_WSD1_N"/>
</dbReference>
<dbReference type="InterPro" id="IPR009721">
    <property type="entry name" value="O-acyltransferase_WSD1_C"/>
</dbReference>
<dbReference type="EMBL" id="CP109441">
    <property type="protein sequence ID" value="WUV49756.1"/>
    <property type="molecule type" value="Genomic_DNA"/>
</dbReference>
<evidence type="ECO:0000259" key="2">
    <source>
        <dbReference type="Pfam" id="PF06974"/>
    </source>
</evidence>
<evidence type="ECO:0000313" key="4">
    <source>
        <dbReference type="Proteomes" id="UP001432062"/>
    </source>
</evidence>
<proteinExistence type="predicted"/>
<dbReference type="RefSeq" id="WP_329414349.1">
    <property type="nucleotide sequence ID" value="NZ_CP109441.1"/>
</dbReference>
<gene>
    <name evidence="3" type="ORF">OG563_17075</name>
</gene>
<feature type="domain" description="O-acyltransferase WSD1 C-terminal" evidence="2">
    <location>
        <begin position="357"/>
        <end position="501"/>
    </location>
</feature>